<dbReference type="GO" id="GO:0019867">
    <property type="term" value="C:outer membrane"/>
    <property type="evidence" value="ECO:0007669"/>
    <property type="project" value="InterPro"/>
</dbReference>
<evidence type="ECO:0000256" key="3">
    <source>
        <dbReference type="SAM" id="SignalP"/>
    </source>
</evidence>
<dbReference type="Pfam" id="PF01103">
    <property type="entry name" value="Omp85"/>
    <property type="match status" value="1"/>
</dbReference>
<evidence type="ECO:0000256" key="2">
    <source>
        <dbReference type="ARBA" id="ARBA00023136"/>
    </source>
</evidence>
<protein>
    <recommendedName>
        <fullName evidence="4">Bacterial surface antigen (D15) domain-containing protein</fullName>
    </recommendedName>
</protein>
<reference evidence="5 6" key="2">
    <citation type="journal article" date="2016" name="Int. J. Syst. Evol. Microbiol.">
        <title>Flavisolibacter tropicus sp. nov., isolated from tropical soil.</title>
        <authorList>
            <person name="Lee J.J."/>
            <person name="Kang M.S."/>
            <person name="Kim G.S."/>
            <person name="Lee C.S."/>
            <person name="Lim S."/>
            <person name="Lee J."/>
            <person name="Roh S.H."/>
            <person name="Kang H."/>
            <person name="Ha J.M."/>
            <person name="Bae S."/>
            <person name="Jung H.Y."/>
            <person name="Kim M.K."/>
        </authorList>
    </citation>
    <scope>NUCLEOTIDE SEQUENCE [LARGE SCALE GENOMIC DNA]</scope>
    <source>
        <strain evidence="5 6">LCS9</strain>
    </source>
</reference>
<reference evidence="6" key="1">
    <citation type="submission" date="2015-01" db="EMBL/GenBank/DDBJ databases">
        <title>Flavisolibacter sp./LCS9/ whole genome sequencing.</title>
        <authorList>
            <person name="Kim M.K."/>
            <person name="Srinivasan S."/>
            <person name="Lee J.-J."/>
        </authorList>
    </citation>
    <scope>NUCLEOTIDE SEQUENCE [LARGE SCALE GENOMIC DNA]</scope>
    <source>
        <strain evidence="6">LCS9</strain>
    </source>
</reference>
<dbReference type="Gene3D" id="2.40.160.50">
    <property type="entry name" value="membrane protein fhac: a member of the omp85/tpsb transporter family"/>
    <property type="match status" value="1"/>
</dbReference>
<dbReference type="Proteomes" id="UP000077177">
    <property type="component" value="Chromosome"/>
</dbReference>
<organism evidence="5 6">
    <name type="scientific">Flavisolibacter tropicus</name>
    <dbReference type="NCBI Taxonomy" id="1492898"/>
    <lineage>
        <taxon>Bacteria</taxon>
        <taxon>Pseudomonadati</taxon>
        <taxon>Bacteroidota</taxon>
        <taxon>Chitinophagia</taxon>
        <taxon>Chitinophagales</taxon>
        <taxon>Chitinophagaceae</taxon>
        <taxon>Flavisolibacter</taxon>
    </lineage>
</organism>
<evidence type="ECO:0000256" key="1">
    <source>
        <dbReference type="ARBA" id="ARBA00004370"/>
    </source>
</evidence>
<evidence type="ECO:0000259" key="4">
    <source>
        <dbReference type="Pfam" id="PF01103"/>
    </source>
</evidence>
<keyword evidence="3" id="KW-0732">Signal</keyword>
<dbReference type="InterPro" id="IPR000184">
    <property type="entry name" value="Bac_surfAg_D15"/>
</dbReference>
<name>A0A172U254_9BACT</name>
<keyword evidence="6" id="KW-1185">Reference proteome</keyword>
<gene>
    <name evidence="5" type="ORF">SY85_08980</name>
</gene>
<dbReference type="STRING" id="1492898.SY85_08980"/>
<evidence type="ECO:0000313" key="6">
    <source>
        <dbReference type="Proteomes" id="UP000077177"/>
    </source>
</evidence>
<dbReference type="EMBL" id="CP011390">
    <property type="protein sequence ID" value="ANE53390.1"/>
    <property type="molecule type" value="Genomic_DNA"/>
</dbReference>
<feature type="signal peptide" evidence="3">
    <location>
        <begin position="1"/>
        <end position="17"/>
    </location>
</feature>
<feature type="chain" id="PRO_5008001579" description="Bacterial surface antigen (D15) domain-containing protein" evidence="3">
    <location>
        <begin position="18"/>
        <end position="415"/>
    </location>
</feature>
<dbReference type="KEGG" id="fla:SY85_08980"/>
<keyword evidence="2" id="KW-0472">Membrane</keyword>
<dbReference type="AlphaFoldDB" id="A0A172U254"/>
<sequence>MLLFFLSTLLLPFISYCQTDTTKHDTAGFHQQDLKDWLARRKSKPAKPAKGNFLLVIPYISSNPTAGFMIGGGLTYTFKTKKTDEHVSLISSNVSYSTNKLVNVNMKSNVFMLNEKLVLNGDWRFLVNSESTFGLGTVGPNTSSIDINGTPTSTDSMEQPLKYHQLRFYEVGSWRLISNFFAGIGFQYDRYYNIQDDVLEKGDTATSQHYQYSLRHDFNPKEYTVSGFSLNFLYDSRDNQVNAYKGLYANINYRINLESMGSTHNSTMLLTEYRGFFALDAPRYRHILGFWLYGKFTPSGNAPYLALPALGYDQQQRTGRGYRYGRFRGEDMLYGESEYRFPISPNTGILGGVVFFNATTTSDRANNVQLLDKWRAGYGGGLRVMLDKASRTRLSVEAGLSPGSFGFYLAALETF</sequence>
<feature type="domain" description="Bacterial surface antigen (D15)" evidence="4">
    <location>
        <begin position="187"/>
        <end position="385"/>
    </location>
</feature>
<comment type="subcellular location">
    <subcellularLocation>
        <location evidence="1">Membrane</location>
    </subcellularLocation>
</comment>
<proteinExistence type="predicted"/>
<accession>A0A172U254</accession>
<evidence type="ECO:0000313" key="5">
    <source>
        <dbReference type="EMBL" id="ANE53390.1"/>
    </source>
</evidence>